<protein>
    <submittedName>
        <fullName evidence="3">Pimeloyl-ACP methyl ester carboxylesterase</fullName>
    </submittedName>
</protein>
<name>A0ABT9Z5V2_9BACI</name>
<proteinExistence type="predicted"/>
<dbReference type="InterPro" id="IPR029058">
    <property type="entry name" value="AB_hydrolase_fold"/>
</dbReference>
<organism evidence="3 4">
    <name type="scientific">Metabacillus niabensis</name>
    <dbReference type="NCBI Taxonomy" id="324854"/>
    <lineage>
        <taxon>Bacteria</taxon>
        <taxon>Bacillati</taxon>
        <taxon>Bacillota</taxon>
        <taxon>Bacilli</taxon>
        <taxon>Bacillales</taxon>
        <taxon>Bacillaceae</taxon>
        <taxon>Metabacillus</taxon>
    </lineage>
</organism>
<reference evidence="3 4" key="1">
    <citation type="submission" date="2023-07" db="EMBL/GenBank/DDBJ databases">
        <title>Genomic Encyclopedia of Type Strains, Phase IV (KMG-IV): sequencing the most valuable type-strain genomes for metagenomic binning, comparative biology and taxonomic classification.</title>
        <authorList>
            <person name="Goeker M."/>
        </authorList>
    </citation>
    <scope>NUCLEOTIDE SEQUENCE [LARGE SCALE GENOMIC DNA]</scope>
    <source>
        <strain evidence="3 4">DSM 17723</strain>
    </source>
</reference>
<comment type="caution">
    <text evidence="3">The sequence shown here is derived from an EMBL/GenBank/DDBJ whole genome shotgun (WGS) entry which is preliminary data.</text>
</comment>
<feature type="domain" description="AB hydrolase-1" evidence="2">
    <location>
        <begin position="2"/>
        <end position="84"/>
    </location>
</feature>
<dbReference type="Gene3D" id="3.40.50.1820">
    <property type="entry name" value="alpha/beta hydrolase"/>
    <property type="match status" value="1"/>
</dbReference>
<feature type="transmembrane region" description="Helical" evidence="1">
    <location>
        <begin position="53"/>
        <end position="69"/>
    </location>
</feature>
<evidence type="ECO:0000313" key="4">
    <source>
        <dbReference type="Proteomes" id="UP001232245"/>
    </source>
</evidence>
<dbReference type="Proteomes" id="UP001232245">
    <property type="component" value="Unassembled WGS sequence"/>
</dbReference>
<keyword evidence="1" id="KW-0812">Transmembrane</keyword>
<dbReference type="EMBL" id="JAUSTZ010000009">
    <property type="protein sequence ID" value="MDQ0227400.1"/>
    <property type="molecule type" value="Genomic_DNA"/>
</dbReference>
<evidence type="ECO:0000256" key="1">
    <source>
        <dbReference type="SAM" id="Phobius"/>
    </source>
</evidence>
<keyword evidence="1" id="KW-0472">Membrane</keyword>
<accession>A0ABT9Z5V2</accession>
<sequence>MWKNQINDFQHFHCLVPDLPEQGGSRECGLFSINGSAHLLLETLEKKAKGKKVILIGFSLGAQIVVQMISMKPELIDYAMINSALVRPILFSKMYLKFFLNLSYPLIKNKTFSSIQAKTLFIHHDDFPNYYKESCEMKKESLMRILKENMSYTIPNQFQYANVNILVTVGEKENSIMKKSAYDLVLANQLCQGIVIKNVGHGISLANPTLFREIIENWLGETEFSSHFFKKIERKIV</sequence>
<keyword evidence="4" id="KW-1185">Reference proteome</keyword>
<gene>
    <name evidence="3" type="ORF">J2S02_003745</name>
</gene>
<dbReference type="InterPro" id="IPR000073">
    <property type="entry name" value="AB_hydrolase_1"/>
</dbReference>
<dbReference type="SUPFAM" id="SSF53474">
    <property type="entry name" value="alpha/beta-Hydrolases"/>
    <property type="match status" value="1"/>
</dbReference>
<evidence type="ECO:0000259" key="2">
    <source>
        <dbReference type="Pfam" id="PF00561"/>
    </source>
</evidence>
<dbReference type="Pfam" id="PF00561">
    <property type="entry name" value="Abhydrolase_1"/>
    <property type="match status" value="1"/>
</dbReference>
<keyword evidence="1" id="KW-1133">Transmembrane helix</keyword>
<evidence type="ECO:0000313" key="3">
    <source>
        <dbReference type="EMBL" id="MDQ0227400.1"/>
    </source>
</evidence>